<protein>
    <submittedName>
        <fullName evidence="2">Isochorismate synthase</fullName>
    </submittedName>
</protein>
<feature type="domain" description="Chorismate-utilising enzyme C-terminal" evidence="1">
    <location>
        <begin position="104"/>
        <end position="254"/>
    </location>
</feature>
<proteinExistence type="predicted"/>
<evidence type="ECO:0000259" key="1">
    <source>
        <dbReference type="Pfam" id="PF00425"/>
    </source>
</evidence>
<dbReference type="Proteomes" id="UP000309016">
    <property type="component" value="Chromosome"/>
</dbReference>
<gene>
    <name evidence="2" type="ORF">FHG64_04265</name>
</gene>
<feature type="domain" description="Chorismate-utilising enzyme C-terminal" evidence="1">
    <location>
        <begin position="341"/>
        <end position="386"/>
    </location>
</feature>
<dbReference type="RefSeq" id="WP_139065255.1">
    <property type="nucleotide sequence ID" value="NZ_CP040812.1"/>
</dbReference>
<dbReference type="SUPFAM" id="SSF56322">
    <property type="entry name" value="ADC synthase"/>
    <property type="match status" value="1"/>
</dbReference>
<dbReference type="OrthoDB" id="9806579at2"/>
<dbReference type="EMBL" id="CP040812">
    <property type="protein sequence ID" value="QCY68669.1"/>
    <property type="molecule type" value="Genomic_DNA"/>
</dbReference>
<dbReference type="Gene3D" id="3.60.120.10">
    <property type="entry name" value="Anthranilate synthase"/>
    <property type="match status" value="1"/>
</dbReference>
<keyword evidence="3" id="KW-1185">Reference proteome</keyword>
<feature type="domain" description="Chorismate-utilising enzyme C-terminal" evidence="1">
    <location>
        <begin position="271"/>
        <end position="325"/>
    </location>
</feature>
<sequence>MTDPKEFFSTLKDQMERNFPFVAYKDPASRSGSTKALLQDYLDVYKTTDFSRSGFLFAPFDDRQEAVLIPQEKSKFLETVFSETEELQLSPGVDYSNSSAVKEKERHIDLVQKGIDAINDGEFQKVVLSRKEVLETGSLDALELFQRLLKKYPNAYVYLFHHPVVGTWLGATPEVLLEVERNRFRTMALAGTQQFNGSMEVGWGPKEKKEQQFVTDAVVESLQKNGRNIQLKGPYTSRAGNLLHLRTDITGEIGNVNAEDATGNEKDLSEKEKNSLTSLITAIHPTPAICGLPKEPAKKFIIEKENYDREFYTGFLGEINMKQEIKRSGNRRNTENLAYAAQVTKTSLYVNLRCMKLTQNTTEIFVGGGITAESVPVAEWEETLNKAGTMKAVISKMPGIN</sequence>
<evidence type="ECO:0000313" key="2">
    <source>
        <dbReference type="EMBL" id="QCY68669.1"/>
    </source>
</evidence>
<evidence type="ECO:0000313" key="3">
    <source>
        <dbReference type="Proteomes" id="UP000309016"/>
    </source>
</evidence>
<dbReference type="AlphaFoldDB" id="A0A5B7X030"/>
<reference evidence="2 3" key="1">
    <citation type="submission" date="2019-06" db="EMBL/GenBank/DDBJ databases">
        <title>Complete genome sequence of Antarcticibacterium flavum KCTC 52984T from an Antarctic marine sediment.</title>
        <authorList>
            <person name="Lee Y.M."/>
            <person name="Shin S.C."/>
        </authorList>
    </citation>
    <scope>NUCLEOTIDE SEQUENCE [LARGE SCALE GENOMIC DNA]</scope>
    <source>
        <strain evidence="2 3">KCTC 52984</strain>
    </source>
</reference>
<dbReference type="PANTHER" id="PTHR42839">
    <property type="entry name" value="ISOCHORISMATE SYNTHASE ENTC"/>
    <property type="match status" value="1"/>
</dbReference>
<dbReference type="InterPro" id="IPR005801">
    <property type="entry name" value="ADC_synthase"/>
</dbReference>
<dbReference type="KEGG" id="afla:FHG64_04265"/>
<accession>A0A5B7X030</accession>
<dbReference type="Pfam" id="PF00425">
    <property type="entry name" value="Chorismate_bind"/>
    <property type="match status" value="3"/>
</dbReference>
<organism evidence="2 3">
    <name type="scientific">Antarcticibacterium flavum</name>
    <dbReference type="NCBI Taxonomy" id="2058175"/>
    <lineage>
        <taxon>Bacteria</taxon>
        <taxon>Pseudomonadati</taxon>
        <taxon>Bacteroidota</taxon>
        <taxon>Flavobacteriia</taxon>
        <taxon>Flavobacteriales</taxon>
        <taxon>Flavobacteriaceae</taxon>
        <taxon>Antarcticibacterium</taxon>
    </lineage>
</organism>
<dbReference type="PANTHER" id="PTHR42839:SF2">
    <property type="entry name" value="ISOCHORISMATE SYNTHASE ENTC"/>
    <property type="match status" value="1"/>
</dbReference>
<dbReference type="InterPro" id="IPR015890">
    <property type="entry name" value="Chorismate_C"/>
</dbReference>
<name>A0A5B7X030_9FLAO</name>